<dbReference type="InterPro" id="IPR050090">
    <property type="entry name" value="Tyrosine_recombinase_XerCD"/>
</dbReference>
<evidence type="ECO:0008006" key="7">
    <source>
        <dbReference type="Google" id="ProtNLM"/>
    </source>
</evidence>
<dbReference type="SUPFAM" id="SSF56349">
    <property type="entry name" value="DNA breaking-rejoining enzymes"/>
    <property type="match status" value="2"/>
</dbReference>
<dbReference type="Proteomes" id="UP001173465">
    <property type="component" value="Unassembled WGS sequence"/>
</dbReference>
<dbReference type="GO" id="GO:0006310">
    <property type="term" value="P:DNA recombination"/>
    <property type="evidence" value="ECO:0007669"/>
    <property type="project" value="UniProtKB-KW"/>
</dbReference>
<evidence type="ECO:0000313" key="6">
    <source>
        <dbReference type="Proteomes" id="UP001173465"/>
    </source>
</evidence>
<evidence type="ECO:0000256" key="1">
    <source>
        <dbReference type="ARBA" id="ARBA00008857"/>
    </source>
</evidence>
<evidence type="ECO:0000256" key="2">
    <source>
        <dbReference type="ARBA" id="ARBA00022908"/>
    </source>
</evidence>
<sequence>MTISATQNWHENKSEAVEKMTVRLGRRFERMCEWAIESGQQLPLETGYHILGLNPYLVGIGNLVHELSHSDSLFITQQWLANPVVKVLAEFAAAVKASSEIDQQYSYIPHAGGAANNRRQFKDFQSKTFLLTLLTHPLADITDQQTYLERQRLRIWILAQAATRLIEHGIPADRSVSAAARFLILDADAREWGLIDQLVHRARRQLGDSQTFERYTTALANAADALKDDDRFAERGYRTFLNAIMVIAYGEINPIENNIIYIKVPAVVRYRVITPQKIQPIDKLLDDTPVSLPAAFEDIDEPTFSYIAEIDPTDSPAEQTLSSGSVYMQSMEMSHYLPWSWDKILPAEIETLHDWLNKALSSNNIQTQLGAACVWLAMKLGRSLFMVERFLINAEVTEEWGFSAGFKQLKRAAPRRANHWRPSETQAKLLAAPFLDELKISIPNKIQKVLQDAVLTIDDTPESLGHIWRTVSTSKLDVWFGEQARIFFPRITSSKLSTYQSQNLFDATGEYLFSRLLTSHPDSALPGACSYATWDVKAIEQGMQLTVEDFGADDSINVMGSLLTPLDSVLIDEIARCTKELRLAAQHGLITYHNALTQYVVTALYAATGARPLRDPFESLTYFSFKYSCVFINDKSDDGLHSGRLVPLPKLALEILQRYVMHLAKVADLIEPHRPELATKIRLLTQDNSDAGMPLFFLLDSGLQWHSMTSAEKLNCSLFDWGLPANLFRHRYSQQLLKEGVHPEVIEGWMGHAERGVATYSDYSARCWQQDAEHYYDYLQRAFEVLGFELPTLPQELPPHLYTPVQDNDYTEPREFGHRARERNRRYRIRAAIKEACSDIELFLNGRSTNELSDEQLYALGSRMLLRENRLPHPQAALRYRLFLKKLRQAQNDKESDNTFDRGTHGVDKDTDSVRQALLRQRLVQQSEERSLVTAEVAQAMELYQELKSWANRTSKQTFAGKIKKARALCVGTLLISIDKRISYQRMLQDLAKGQNFRIVQNKSRLHLEYSESLQSDDYSTAIQRHRISYKAASLLVYGQHFRKTVETPEPIEMAELEPLIALYQYHHQSQQSPTFQDLLGWICRVIGLANLVQLPGIVAAALSERLPPTSESVRDHMRLLHGKVLDLPTQDFVVELPDNQLARTRGQENDKTALQESAKEFARTVMAELQDYIPSKARDHAKNISSICNSFQGRVSPAILMLGYWMADLISTGKAAWRKKLQPYARNSLTTYWSSLAPAFRGLLYETDLVTLESDELTELCSQMLDYKQITSTHADFFGKRLQDFFRWAARFGVASPEWTELAIESDQRTVSSGLISEQEYQSCLHILMTDACLEHDEQLILGFVLLATYRFGLRAQEAVGLLRRDWCQTTDYTWVLVQNSQYRTLKSASSRRAIPLLFRLSDIEQDIIERTLARYQSIAGKAINRPILCEPSSTGNQPILTSIAPRISEALIQLLRNVVGNPELVLHHCRHSFYNRVAPALLNIETPLAKKIIDPTEYDHIRRIVLGPINETSRRGAMALARLMGHKFPSTGLKNYFHLATQWADELTPISQPRAHSIAEAVQLTELPTKKVKAVGSINEELLYAAPTLAKTLQFLRLVSLGMGYNRAGELMRLEPKYVALLQKVFETTNTRMRFSASSDKRVKLSGELCPNALLEAIPDQAWQRLLHCAKENTGSTDLKLEDDELRHLQELPYLISQNRQVLMEQLGHIKVIQHTLKLFQIPESAYRVIVKDGSDIAIQRLQGEGFLPQYEIEARTKLDGFTVHLNERGSQYQIKDYGGLILSRLANGVVRNGLELAVAILATGSLVFYKAK</sequence>
<dbReference type="PANTHER" id="PTHR30349:SF41">
    <property type="entry name" value="INTEGRASE_RECOMBINASE PROTEIN MJ0367-RELATED"/>
    <property type="match status" value="1"/>
</dbReference>
<reference evidence="5" key="1">
    <citation type="submission" date="2020-06" db="EMBL/GenBank/DDBJ databases">
        <authorList>
            <person name="Dong N."/>
        </authorList>
    </citation>
    <scope>NUCLEOTIDE SEQUENCE</scope>
    <source>
        <strain evidence="5">DF46-2-2</strain>
    </source>
</reference>
<dbReference type="GO" id="GO:0015074">
    <property type="term" value="P:DNA integration"/>
    <property type="evidence" value="ECO:0007669"/>
    <property type="project" value="UniProtKB-KW"/>
</dbReference>
<organism evidence="5 6">
    <name type="scientific">Thiopseudomonas alkaliphila</name>
    <dbReference type="NCBI Taxonomy" id="1697053"/>
    <lineage>
        <taxon>Bacteria</taxon>
        <taxon>Pseudomonadati</taxon>
        <taxon>Pseudomonadota</taxon>
        <taxon>Gammaproteobacteria</taxon>
        <taxon>Pseudomonadales</taxon>
        <taxon>Pseudomonadaceae</taxon>
        <taxon>Thiopseudomonas</taxon>
    </lineage>
</organism>
<comment type="similarity">
    <text evidence="1">Belongs to the 'phage' integrase family.</text>
</comment>
<dbReference type="GO" id="GO:0003677">
    <property type="term" value="F:DNA binding"/>
    <property type="evidence" value="ECO:0007669"/>
    <property type="project" value="UniProtKB-KW"/>
</dbReference>
<dbReference type="InterPro" id="IPR013762">
    <property type="entry name" value="Integrase-like_cat_sf"/>
</dbReference>
<gene>
    <name evidence="5" type="ORF">HX099_11195</name>
</gene>
<dbReference type="InterPro" id="IPR011010">
    <property type="entry name" value="DNA_brk_join_enz"/>
</dbReference>
<keyword evidence="2" id="KW-0229">DNA integration</keyword>
<dbReference type="PANTHER" id="PTHR30349">
    <property type="entry name" value="PHAGE INTEGRASE-RELATED"/>
    <property type="match status" value="1"/>
</dbReference>
<protein>
    <recommendedName>
        <fullName evidence="7">Phage integrase family protein</fullName>
    </recommendedName>
</protein>
<evidence type="ECO:0000313" key="5">
    <source>
        <dbReference type="EMBL" id="MDM1697218.1"/>
    </source>
</evidence>
<evidence type="ECO:0000256" key="3">
    <source>
        <dbReference type="ARBA" id="ARBA00023125"/>
    </source>
</evidence>
<evidence type="ECO:0000256" key="4">
    <source>
        <dbReference type="ARBA" id="ARBA00023172"/>
    </source>
</evidence>
<proteinExistence type="inferred from homology"/>
<dbReference type="EMBL" id="JACANB010000011">
    <property type="protein sequence ID" value="MDM1697218.1"/>
    <property type="molecule type" value="Genomic_DNA"/>
</dbReference>
<name>A0AAW7DVI5_9GAMM</name>
<keyword evidence="3" id="KW-0238">DNA-binding</keyword>
<dbReference type="RefSeq" id="WP_286594468.1">
    <property type="nucleotide sequence ID" value="NZ_JACANB010000011.1"/>
</dbReference>
<dbReference type="Gene3D" id="1.10.443.10">
    <property type="entry name" value="Intergrase catalytic core"/>
    <property type="match status" value="1"/>
</dbReference>
<accession>A0AAW7DVI5</accession>
<comment type="caution">
    <text evidence="5">The sequence shown here is derived from an EMBL/GenBank/DDBJ whole genome shotgun (WGS) entry which is preliminary data.</text>
</comment>
<keyword evidence="4" id="KW-0233">DNA recombination</keyword>
<reference evidence="5" key="2">
    <citation type="journal article" date="2022" name="Sci. Total Environ.">
        <title>Prevalence, transmission, and molecular epidemiology of tet(X)-positive bacteria among humans, animals, and environmental niches in China: An epidemiological, and genomic-based study.</title>
        <authorList>
            <person name="Dong N."/>
            <person name="Zeng Y."/>
            <person name="Cai C."/>
            <person name="Sun C."/>
            <person name="Lu J."/>
            <person name="Liu C."/>
            <person name="Zhou H."/>
            <person name="Sun Q."/>
            <person name="Shu L."/>
            <person name="Wang H."/>
            <person name="Wang Y."/>
            <person name="Wang S."/>
            <person name="Wu C."/>
            <person name="Chan E.W."/>
            <person name="Chen G."/>
            <person name="Shen Z."/>
            <person name="Chen S."/>
            <person name="Zhang R."/>
        </authorList>
    </citation>
    <scope>NUCLEOTIDE SEQUENCE</scope>
    <source>
        <strain evidence="5">DF46-2-2</strain>
    </source>
</reference>